<comment type="caution">
    <text evidence="1">The sequence shown here is derived from an EMBL/GenBank/DDBJ whole genome shotgun (WGS) entry which is preliminary data.</text>
</comment>
<proteinExistence type="predicted"/>
<reference evidence="1 2" key="1">
    <citation type="journal article" date="2018" name="Sci. Rep.">
        <title>Genomic signatures of local adaptation to the degree of environmental predictability in rotifers.</title>
        <authorList>
            <person name="Franch-Gras L."/>
            <person name="Hahn C."/>
            <person name="Garcia-Roger E.M."/>
            <person name="Carmona M.J."/>
            <person name="Serra M."/>
            <person name="Gomez A."/>
        </authorList>
    </citation>
    <scope>NUCLEOTIDE SEQUENCE [LARGE SCALE GENOMIC DNA]</scope>
    <source>
        <strain evidence="1">HYR1</strain>
    </source>
</reference>
<organism evidence="1 2">
    <name type="scientific">Brachionus plicatilis</name>
    <name type="common">Marine rotifer</name>
    <name type="synonym">Brachionus muelleri</name>
    <dbReference type="NCBI Taxonomy" id="10195"/>
    <lineage>
        <taxon>Eukaryota</taxon>
        <taxon>Metazoa</taxon>
        <taxon>Spiralia</taxon>
        <taxon>Gnathifera</taxon>
        <taxon>Rotifera</taxon>
        <taxon>Eurotatoria</taxon>
        <taxon>Monogononta</taxon>
        <taxon>Pseudotrocha</taxon>
        <taxon>Ploima</taxon>
        <taxon>Brachionidae</taxon>
        <taxon>Brachionus</taxon>
    </lineage>
</organism>
<evidence type="ECO:0000313" key="1">
    <source>
        <dbReference type="EMBL" id="RNA40929.1"/>
    </source>
</evidence>
<dbReference type="Proteomes" id="UP000276133">
    <property type="component" value="Unassembled WGS sequence"/>
</dbReference>
<name>A0A3M7SZ45_BRAPC</name>
<dbReference type="EMBL" id="REGN01000569">
    <property type="protein sequence ID" value="RNA40929.1"/>
    <property type="molecule type" value="Genomic_DNA"/>
</dbReference>
<gene>
    <name evidence="1" type="ORF">BpHYR1_045816</name>
</gene>
<protein>
    <submittedName>
        <fullName evidence="1">Uncharacterized protein</fullName>
    </submittedName>
</protein>
<evidence type="ECO:0000313" key="2">
    <source>
        <dbReference type="Proteomes" id="UP000276133"/>
    </source>
</evidence>
<sequence length="118" mass="14537">MIILIIWFKNFLVPIILYGNFDITNTEFSAQVVLLLVLNLLFFVPNQENYEFSENFFWYYLFGKKGLDYNGHHYEKYWWPMISTFFEVRELNKIISNNCLLRKYYIHVEINYFNLFTK</sequence>
<keyword evidence="2" id="KW-1185">Reference proteome</keyword>
<dbReference type="AlphaFoldDB" id="A0A3M7SZ45"/>
<accession>A0A3M7SZ45</accession>